<gene>
    <name evidence="1" type="ordered locus">SJA_C1-01620</name>
</gene>
<dbReference type="Proteomes" id="UP000007753">
    <property type="component" value="Chromosome 1"/>
</dbReference>
<evidence type="ECO:0000313" key="1">
    <source>
        <dbReference type="EMBL" id="BAI94996.1"/>
    </source>
</evidence>
<organism evidence="1 2">
    <name type="scientific">Sphingobium indicum (strain DSM 16413 / CCM 7287 / MTCC 6362 / UT26 / NBRC 101211 / UT26S)</name>
    <name type="common">Sphingobium japonicum</name>
    <dbReference type="NCBI Taxonomy" id="452662"/>
    <lineage>
        <taxon>Bacteria</taxon>
        <taxon>Pseudomonadati</taxon>
        <taxon>Pseudomonadota</taxon>
        <taxon>Alphaproteobacteria</taxon>
        <taxon>Sphingomonadales</taxon>
        <taxon>Sphingomonadaceae</taxon>
        <taxon>Sphingobium</taxon>
    </lineage>
</organism>
<reference evidence="1 2" key="1">
    <citation type="journal article" date="2010" name="J. Bacteriol.">
        <title>Complete genome sequence of the representative gamma-hexachlorocyclohexane-degrading bacterium Sphingobium japonicum UT26.</title>
        <authorList>
            <person name="Nagata Y."/>
            <person name="Ohtsubo Y."/>
            <person name="Endo R."/>
            <person name="Ichikawa N."/>
            <person name="Ankai A."/>
            <person name="Oguchi A."/>
            <person name="Fukui S."/>
            <person name="Fujita N."/>
            <person name="Tsuda M."/>
        </authorList>
    </citation>
    <scope>NUCLEOTIDE SEQUENCE [LARGE SCALE GENOMIC DNA]</scope>
    <source>
        <strain evidence="2">DSM 16413 / CCM 7287 / MTCC 6362 / UT26 / NBRC 101211 / UT26S</strain>
    </source>
</reference>
<dbReference type="AlphaFoldDB" id="D4YXB4"/>
<dbReference type="EMBL" id="AP010803">
    <property type="protein sequence ID" value="BAI94996.1"/>
    <property type="molecule type" value="Genomic_DNA"/>
</dbReference>
<keyword evidence="2" id="KW-1185">Reference proteome</keyword>
<dbReference type="KEGG" id="sjp:SJA_C1-01620"/>
<dbReference type="STRING" id="452662.SJA_C1-01620"/>
<sequence>MPHRPTPHPATQRQYSMGGRVGEWAGAAPKMYICAFSKQTLRGFARKCTD</sequence>
<dbReference type="HOGENOM" id="CLU_3122777_0_0_5"/>
<proteinExistence type="predicted"/>
<name>D4YXB4_SPHIU</name>
<accession>D4YXB4</accession>
<protein>
    <submittedName>
        <fullName evidence="1">Uncharacterized protein</fullName>
    </submittedName>
</protein>
<evidence type="ECO:0000313" key="2">
    <source>
        <dbReference type="Proteomes" id="UP000007753"/>
    </source>
</evidence>